<dbReference type="GO" id="GO:0022625">
    <property type="term" value="C:cytosolic large ribosomal subunit"/>
    <property type="evidence" value="ECO:0007669"/>
    <property type="project" value="TreeGrafter"/>
</dbReference>
<sequence>MTKGTTSFGKRNGRTHKLCKRCGKRSWAVQKKRCAACGYPNPKMRSFNWSEKAKRRNTMGTGRMRHMKNVLKKAAVRQRQDQVAPHQKRKTAENRKKFALSRKTKLAKDAKKAEAAQ</sequence>
<dbReference type="Pfam" id="PF01907">
    <property type="entry name" value="Ribosomal_L37e"/>
    <property type="match status" value="1"/>
</dbReference>
<dbReference type="SUPFAM" id="SSF57829">
    <property type="entry name" value="Zn-binding ribosomal proteins"/>
    <property type="match status" value="1"/>
</dbReference>
<evidence type="ECO:0000256" key="3">
    <source>
        <dbReference type="ARBA" id="ARBA00022730"/>
    </source>
</evidence>
<dbReference type="InterPro" id="IPR018267">
    <property type="entry name" value="Ribosomal_eL37_CS"/>
</dbReference>
<dbReference type="AlphaFoldDB" id="A0A7L5NZY1"/>
<dbReference type="InterPro" id="IPR001569">
    <property type="entry name" value="Ribosomal_eL37"/>
</dbReference>
<keyword evidence="6 9" id="KW-0694">RNA-binding</keyword>
<keyword evidence="7 9" id="KW-0689">Ribosomal protein</keyword>
<evidence type="ECO:0000256" key="4">
    <source>
        <dbReference type="ARBA" id="ARBA00022771"/>
    </source>
</evidence>
<dbReference type="HAMAP" id="MF_00547">
    <property type="entry name" value="Ribosomal_eL37"/>
    <property type="match status" value="1"/>
</dbReference>
<reference evidence="11" key="1">
    <citation type="submission" date="2020-06" db="EMBL/GenBank/DDBJ databases">
        <title>Cryo-EM structure of the highly atypical cytoplasmic ribosome of Euglena gracilis.</title>
        <authorList>
            <person name="Matzov D."/>
            <person name="Taoka M."/>
            <person name="Nobe Y."/>
            <person name="Yamauchi Y."/>
            <person name="Halfon Y."/>
            <person name="Asis N."/>
            <person name="Zimermann E."/>
            <person name="Rozenberg H."/>
            <person name="Bashan A."/>
            <person name="Bushan S."/>
            <person name="Isobe T."/>
            <person name="Gray M.W."/>
            <person name="Yonath A."/>
            <person name="Shalev-Benami M."/>
        </authorList>
    </citation>
    <scope>NUCLEOTIDE SEQUENCE</scope>
    <source>
        <strain evidence="11">Z</strain>
    </source>
</reference>
<evidence type="ECO:0000256" key="7">
    <source>
        <dbReference type="ARBA" id="ARBA00022980"/>
    </source>
</evidence>
<dbReference type="GO" id="GO:0006412">
    <property type="term" value="P:translation"/>
    <property type="evidence" value="ECO:0007669"/>
    <property type="project" value="InterPro"/>
</dbReference>
<evidence type="ECO:0000256" key="6">
    <source>
        <dbReference type="ARBA" id="ARBA00022884"/>
    </source>
</evidence>
<evidence type="ECO:0000256" key="8">
    <source>
        <dbReference type="ARBA" id="ARBA00023274"/>
    </source>
</evidence>
<keyword evidence="5 9" id="KW-0862">Zinc</keyword>
<dbReference type="GO" id="GO:0003735">
    <property type="term" value="F:structural constituent of ribosome"/>
    <property type="evidence" value="ECO:0007669"/>
    <property type="project" value="InterPro"/>
</dbReference>
<dbReference type="InterPro" id="IPR011331">
    <property type="entry name" value="Ribosomal_eL37/eL43"/>
</dbReference>
<dbReference type="InterPro" id="IPR011332">
    <property type="entry name" value="Ribosomal_zn-bd"/>
</dbReference>
<evidence type="ECO:0000256" key="2">
    <source>
        <dbReference type="ARBA" id="ARBA00022723"/>
    </source>
</evidence>
<evidence type="ECO:0000256" key="10">
    <source>
        <dbReference type="SAM" id="MobiDB-lite"/>
    </source>
</evidence>
<evidence type="ECO:0000256" key="9">
    <source>
        <dbReference type="RuleBase" id="RU000576"/>
    </source>
</evidence>
<protein>
    <recommendedName>
        <fullName evidence="9">Ribosomal protein L37</fullName>
    </recommendedName>
</protein>
<keyword evidence="2 9" id="KW-0479">Metal-binding</keyword>
<dbReference type="PANTHER" id="PTHR10768:SF0">
    <property type="entry name" value="RIBOSOMAL PROTEIN L37"/>
    <property type="match status" value="1"/>
</dbReference>
<evidence type="ECO:0000256" key="1">
    <source>
        <dbReference type="ARBA" id="ARBA00009805"/>
    </source>
</evidence>
<keyword evidence="8 9" id="KW-0687">Ribonucleoprotein</keyword>
<dbReference type="EMBL" id="MT583906">
    <property type="protein sequence ID" value="QLA09637.1"/>
    <property type="molecule type" value="mRNA"/>
</dbReference>
<accession>A0A7L5NZY1</accession>
<comment type="similarity">
    <text evidence="1 9">Belongs to the eukaryotic ribosomal protein eL37 family.</text>
</comment>
<evidence type="ECO:0000256" key="5">
    <source>
        <dbReference type="ARBA" id="ARBA00022833"/>
    </source>
</evidence>
<dbReference type="GO" id="GO:0008270">
    <property type="term" value="F:zinc ion binding"/>
    <property type="evidence" value="ECO:0007669"/>
    <property type="project" value="UniProtKB-KW"/>
</dbReference>
<dbReference type="PROSITE" id="PS01077">
    <property type="entry name" value="RIBOSOMAL_L37E"/>
    <property type="match status" value="1"/>
</dbReference>
<dbReference type="Gene3D" id="2.20.25.30">
    <property type="match status" value="1"/>
</dbReference>
<feature type="compositionally biased region" description="Basic and acidic residues" evidence="10">
    <location>
        <begin position="106"/>
        <end position="117"/>
    </location>
</feature>
<dbReference type="PANTHER" id="PTHR10768">
    <property type="entry name" value="60S RIBOSOMAL PROTEIN L37"/>
    <property type="match status" value="1"/>
</dbReference>
<name>A0A7L5NZY1_EUGGR</name>
<keyword evidence="3 9" id="KW-0699">rRNA-binding</keyword>
<proteinExistence type="evidence at transcript level"/>
<organism evidence="11">
    <name type="scientific">Euglena gracilis</name>
    <dbReference type="NCBI Taxonomy" id="3039"/>
    <lineage>
        <taxon>Eukaryota</taxon>
        <taxon>Discoba</taxon>
        <taxon>Euglenozoa</taxon>
        <taxon>Euglenida</taxon>
        <taxon>Spirocuta</taxon>
        <taxon>Euglenophyceae</taxon>
        <taxon>Euglenales</taxon>
        <taxon>Euglenaceae</taxon>
        <taxon>Euglena</taxon>
    </lineage>
</organism>
<evidence type="ECO:0000313" key="11">
    <source>
        <dbReference type="EMBL" id="QLA09637.1"/>
    </source>
</evidence>
<comment type="function">
    <text evidence="9">Component of the large ribosomal subunit. The ribosome is a large ribonucleoprotein complex responsible for the synthesis of proteins in the cell.</text>
</comment>
<feature type="region of interest" description="Disordered" evidence="10">
    <location>
        <begin position="74"/>
        <end position="117"/>
    </location>
</feature>
<dbReference type="GO" id="GO:0019843">
    <property type="term" value="F:rRNA binding"/>
    <property type="evidence" value="ECO:0007669"/>
    <property type="project" value="UniProtKB-KW"/>
</dbReference>
<keyword evidence="4" id="KW-0863">Zinc-finger</keyword>